<evidence type="ECO:0000256" key="5">
    <source>
        <dbReference type="SAM" id="Coils"/>
    </source>
</evidence>
<organism evidence="9 10">
    <name type="scientific">Limulus polyphemus</name>
    <name type="common">Atlantic horseshoe crab</name>
    <dbReference type="NCBI Taxonomy" id="6850"/>
    <lineage>
        <taxon>Eukaryota</taxon>
        <taxon>Metazoa</taxon>
        <taxon>Ecdysozoa</taxon>
        <taxon>Arthropoda</taxon>
        <taxon>Chelicerata</taxon>
        <taxon>Merostomata</taxon>
        <taxon>Xiphosura</taxon>
        <taxon>Limulidae</taxon>
        <taxon>Limulus</taxon>
    </lineage>
</organism>
<evidence type="ECO:0000256" key="3">
    <source>
        <dbReference type="ARBA" id="ARBA00022490"/>
    </source>
</evidence>
<dbReference type="InterPro" id="IPR027685">
    <property type="entry name" value="Shroom_fam"/>
</dbReference>
<evidence type="ECO:0000313" key="10">
    <source>
        <dbReference type="RefSeq" id="XP_022241041.1"/>
    </source>
</evidence>
<evidence type="ECO:0000256" key="6">
    <source>
        <dbReference type="SAM" id="MobiDB-lite"/>
    </source>
</evidence>
<sequence>MFLLSLYAVAVTLGVCIYWFLHNGPGRRLRVLHQAIQGAQDSKQIPPINGGPSDSTTYFRSYKSPRKAQVKEIHHSNETATVKVITPDGVTLVETVDRSDTSREDNKLQPPPRIPPRRVNKPPFQPHQRPTRPPPPPPPILEVENRRTHENDDIELCHIHKEAISCSSTTHVQKESDHRLLVRIEDSSKCSSPDLPLPPPPNTTDTEVINCDDPLPPPPYPQEVELPTKVLPQSLIVYPKNSYMSYRSERKLGRQGFDGNYWRSSSKSGSLDLSYPVSKASQDGQIRVSPASWEKLHNIRKQGTTLIFHSNSIRGRTWSDSRCLVDRGSPSSSSDHKFPVTPDPSFQPENIPGDNQPRTTVSINENSSVGHDSQCQSASHGCSSPLKKLILSHSLNQTDIQNSDSLVTNREVPFQYEPEVNIHCTKLLQEKLIESHNSILNGQHAGVPTLHYPEQKETTMVDERYSQEASHRSTLVQQNNTNDHQGQQINNESNRELIVKRISSATQTTDTPRLGRKYKTREEIECERLSKDFVNHCNDIMLKNLLVPAPNHKTISDYMEGLFNLELERGGQPTRKTSSIQDEMVNQTSSSCISHTSGREGNELSLNSASFTTSESKAKLLIGYIQETGLDDWSSDNELSIKKAELIASIDRKLECLRLEHTALREEMVQNEVLGKEVTSRVEQLVKPNEFEKYRLHIEELEKIINLLLSLSGRLARAQNALFSLSIEAGEEEKRILQEKYDKLVGQHEEARRLKESIDKRSHQVSTFLHRYLSSEEYADYDHFVKMKSKLLMDARKISEKIKLGEEQLAALQNNVNFEIWKQAQTKTQVLPGT</sequence>
<feature type="compositionally biased region" description="Basic and acidic residues" evidence="6">
    <location>
        <begin position="95"/>
        <end position="107"/>
    </location>
</feature>
<evidence type="ECO:0000259" key="8">
    <source>
        <dbReference type="PROSITE" id="PS51307"/>
    </source>
</evidence>
<dbReference type="InterPro" id="IPR014799">
    <property type="entry name" value="ASD2_dom"/>
</dbReference>
<evidence type="ECO:0000256" key="2">
    <source>
        <dbReference type="ARBA" id="ARBA00006469"/>
    </source>
</evidence>
<dbReference type="PANTHER" id="PTHR15012">
    <property type="entry name" value="APICAL PROTEIN/SHROOM-RELATED"/>
    <property type="match status" value="1"/>
</dbReference>
<feature type="compositionally biased region" description="Pro residues" evidence="6">
    <location>
        <begin position="131"/>
        <end position="140"/>
    </location>
</feature>
<gene>
    <name evidence="10" type="primary">LOC106458961</name>
</gene>
<keyword evidence="5" id="KW-0175">Coiled coil</keyword>
<dbReference type="Proteomes" id="UP000694941">
    <property type="component" value="Unplaced"/>
</dbReference>
<accession>A0ABM1SBN6</accession>
<feature type="compositionally biased region" description="Polar residues" evidence="6">
    <location>
        <begin position="356"/>
        <end position="380"/>
    </location>
</feature>
<dbReference type="PROSITE" id="PS51307">
    <property type="entry name" value="ASD2"/>
    <property type="match status" value="1"/>
</dbReference>
<protein>
    <submittedName>
        <fullName evidence="10">Uncharacterized protein LOC106458961</fullName>
    </submittedName>
</protein>
<evidence type="ECO:0000256" key="4">
    <source>
        <dbReference type="ARBA" id="ARBA00023212"/>
    </source>
</evidence>
<feature type="region of interest" description="Disordered" evidence="6">
    <location>
        <begin position="95"/>
        <end position="143"/>
    </location>
</feature>
<dbReference type="Gene3D" id="6.10.250.3120">
    <property type="match status" value="1"/>
</dbReference>
<keyword evidence="7" id="KW-1133">Transmembrane helix</keyword>
<proteinExistence type="inferred from homology"/>
<evidence type="ECO:0000256" key="7">
    <source>
        <dbReference type="SAM" id="Phobius"/>
    </source>
</evidence>
<keyword evidence="4" id="KW-0206">Cytoskeleton</keyword>
<feature type="coiled-coil region" evidence="5">
    <location>
        <begin position="727"/>
        <end position="754"/>
    </location>
</feature>
<dbReference type="GeneID" id="106458961"/>
<comment type="similarity">
    <text evidence="2">Belongs to the shroom family.</text>
</comment>
<feature type="domain" description="ASD2" evidence="8">
    <location>
        <begin position="529"/>
        <end position="817"/>
    </location>
</feature>
<keyword evidence="7" id="KW-0472">Membrane</keyword>
<evidence type="ECO:0000256" key="1">
    <source>
        <dbReference type="ARBA" id="ARBA00004245"/>
    </source>
</evidence>
<reference evidence="10" key="1">
    <citation type="submission" date="2025-08" db="UniProtKB">
        <authorList>
            <consortium name="RefSeq"/>
        </authorList>
    </citation>
    <scope>IDENTIFICATION</scope>
    <source>
        <tissue evidence="10">Muscle</tissue>
    </source>
</reference>
<evidence type="ECO:0000313" key="9">
    <source>
        <dbReference type="Proteomes" id="UP000694941"/>
    </source>
</evidence>
<comment type="subcellular location">
    <subcellularLocation>
        <location evidence="1">Cytoplasm</location>
        <location evidence="1">Cytoskeleton</location>
    </subcellularLocation>
</comment>
<keyword evidence="3" id="KW-0963">Cytoplasm</keyword>
<keyword evidence="7" id="KW-0812">Transmembrane</keyword>
<dbReference type="Pfam" id="PF08687">
    <property type="entry name" value="ASD2"/>
    <property type="match status" value="1"/>
</dbReference>
<keyword evidence="9" id="KW-1185">Reference proteome</keyword>
<dbReference type="RefSeq" id="XP_022241041.1">
    <property type="nucleotide sequence ID" value="XM_022385333.1"/>
</dbReference>
<name>A0ABM1SBN6_LIMPO</name>
<feature type="transmembrane region" description="Helical" evidence="7">
    <location>
        <begin position="6"/>
        <end position="21"/>
    </location>
</feature>
<dbReference type="PANTHER" id="PTHR15012:SF32">
    <property type="entry name" value="PROTEIN SHROOM"/>
    <property type="match status" value="1"/>
</dbReference>
<feature type="region of interest" description="Disordered" evidence="6">
    <location>
        <begin position="324"/>
        <end position="380"/>
    </location>
</feature>